<dbReference type="Pfam" id="PF15546">
    <property type="entry name" value="DUF4653"/>
    <property type="match status" value="1"/>
</dbReference>
<organism evidence="2 3">
    <name type="scientific">Aldrovandia affinis</name>
    <dbReference type="NCBI Taxonomy" id="143900"/>
    <lineage>
        <taxon>Eukaryota</taxon>
        <taxon>Metazoa</taxon>
        <taxon>Chordata</taxon>
        <taxon>Craniata</taxon>
        <taxon>Vertebrata</taxon>
        <taxon>Euteleostomi</taxon>
        <taxon>Actinopterygii</taxon>
        <taxon>Neopterygii</taxon>
        <taxon>Teleostei</taxon>
        <taxon>Notacanthiformes</taxon>
        <taxon>Halosauridae</taxon>
        <taxon>Aldrovandia</taxon>
    </lineage>
</organism>
<feature type="region of interest" description="Disordered" evidence="1">
    <location>
        <begin position="1"/>
        <end position="255"/>
    </location>
</feature>
<evidence type="ECO:0000313" key="2">
    <source>
        <dbReference type="EMBL" id="KAJ8384975.1"/>
    </source>
</evidence>
<reference evidence="2" key="1">
    <citation type="journal article" date="2023" name="Science">
        <title>Genome structures resolve the early diversification of teleost fishes.</title>
        <authorList>
            <person name="Parey E."/>
            <person name="Louis A."/>
            <person name="Montfort J."/>
            <person name="Bouchez O."/>
            <person name="Roques C."/>
            <person name="Iampietro C."/>
            <person name="Lluch J."/>
            <person name="Castinel A."/>
            <person name="Donnadieu C."/>
            <person name="Desvignes T."/>
            <person name="Floi Bucao C."/>
            <person name="Jouanno E."/>
            <person name="Wen M."/>
            <person name="Mejri S."/>
            <person name="Dirks R."/>
            <person name="Jansen H."/>
            <person name="Henkel C."/>
            <person name="Chen W.J."/>
            <person name="Zahm M."/>
            <person name="Cabau C."/>
            <person name="Klopp C."/>
            <person name="Thompson A.W."/>
            <person name="Robinson-Rechavi M."/>
            <person name="Braasch I."/>
            <person name="Lecointre G."/>
            <person name="Bobe J."/>
            <person name="Postlethwait J.H."/>
            <person name="Berthelot C."/>
            <person name="Roest Crollius H."/>
            <person name="Guiguen Y."/>
        </authorList>
    </citation>
    <scope>NUCLEOTIDE SEQUENCE</scope>
    <source>
        <strain evidence="2">NC1722</strain>
    </source>
</reference>
<proteinExistence type="predicted"/>
<dbReference type="InterPro" id="IPR027812">
    <property type="entry name" value="DUF4653"/>
</dbReference>
<accession>A0AAD7W684</accession>
<evidence type="ECO:0000313" key="3">
    <source>
        <dbReference type="Proteomes" id="UP001221898"/>
    </source>
</evidence>
<evidence type="ECO:0008006" key="4">
    <source>
        <dbReference type="Google" id="ProtNLM"/>
    </source>
</evidence>
<protein>
    <recommendedName>
        <fullName evidence="4">CA216 protein</fullName>
    </recommendedName>
</protein>
<keyword evidence="3" id="KW-1185">Reference proteome</keyword>
<comment type="caution">
    <text evidence="2">The sequence shown here is derived from an EMBL/GenBank/DDBJ whole genome shotgun (WGS) entry which is preliminary data.</text>
</comment>
<evidence type="ECO:0000256" key="1">
    <source>
        <dbReference type="SAM" id="MobiDB-lite"/>
    </source>
</evidence>
<feature type="compositionally biased region" description="Low complexity" evidence="1">
    <location>
        <begin position="164"/>
        <end position="181"/>
    </location>
</feature>
<feature type="compositionally biased region" description="Acidic residues" evidence="1">
    <location>
        <begin position="139"/>
        <end position="163"/>
    </location>
</feature>
<dbReference type="PANTHER" id="PTHR35673:SF1">
    <property type="entry name" value="UPF0500 PROTEIN C1ORF216"/>
    <property type="match status" value="1"/>
</dbReference>
<dbReference type="PANTHER" id="PTHR35673">
    <property type="entry name" value="UPF0500 PROTEIN C1ORF216"/>
    <property type="match status" value="1"/>
</dbReference>
<dbReference type="EMBL" id="JAINUG010000261">
    <property type="protein sequence ID" value="KAJ8384975.1"/>
    <property type="molecule type" value="Genomic_DNA"/>
</dbReference>
<feature type="compositionally biased region" description="Polar residues" evidence="1">
    <location>
        <begin position="64"/>
        <end position="74"/>
    </location>
</feature>
<sequence>MYGLQQDRPVNPVFGSQGAGSGSSSMRLLSNNQQRGNRKCEKDGNFNFLGQEDDVLTGDENRNQLRSRVQSSQGRDPHFGSGALSPLSRLPGWSPLEPLPEIEIGEEGCGRVPPEGAEGKMEEETGRGREEEKEGKVVEEEEDGDEGEERDEGDEWGDSESEFEFSYRSSGSSSSLSTESGEGAGAGAGGFSSIWDRICVGGPRAEEEPAGGTATPVYLVHGRAGDGEGEGEAGTGTESGCKSVGGEASSDSDTDLCSDLPELQEAIWTLRDREKFKAREMEKHQVQLTMYRRLALIRWVRTLQSRVQEQQNRLQSSFDIILTHRKELLRLGAATASQS</sequence>
<gene>
    <name evidence="2" type="ORF">AAFF_G00196410</name>
</gene>
<dbReference type="AlphaFoldDB" id="A0AAD7W684"/>
<dbReference type="Proteomes" id="UP001221898">
    <property type="component" value="Unassembled WGS sequence"/>
</dbReference>
<feature type="compositionally biased region" description="Polar residues" evidence="1">
    <location>
        <begin position="26"/>
        <end position="35"/>
    </location>
</feature>
<feature type="compositionally biased region" description="Basic and acidic residues" evidence="1">
    <location>
        <begin position="117"/>
        <end position="138"/>
    </location>
</feature>
<name>A0AAD7W684_9TELE</name>